<gene>
    <name evidence="1" type="ORF">ACFFGH_15940</name>
</gene>
<dbReference type="EMBL" id="JBHLTG010000003">
    <property type="protein sequence ID" value="MFC0679326.1"/>
    <property type="molecule type" value="Genomic_DNA"/>
</dbReference>
<accession>A0ABV6RQS7</accession>
<organism evidence="1 2">
    <name type="scientific">Lysobacter korlensis</name>
    <dbReference type="NCBI Taxonomy" id="553636"/>
    <lineage>
        <taxon>Bacteria</taxon>
        <taxon>Pseudomonadati</taxon>
        <taxon>Pseudomonadota</taxon>
        <taxon>Gammaproteobacteria</taxon>
        <taxon>Lysobacterales</taxon>
        <taxon>Lysobacteraceae</taxon>
        <taxon>Lysobacter</taxon>
    </lineage>
</organism>
<dbReference type="Proteomes" id="UP001589896">
    <property type="component" value="Unassembled WGS sequence"/>
</dbReference>
<evidence type="ECO:0008006" key="3">
    <source>
        <dbReference type="Google" id="ProtNLM"/>
    </source>
</evidence>
<dbReference type="RefSeq" id="WP_386669970.1">
    <property type="nucleotide sequence ID" value="NZ_JBHLTG010000003.1"/>
</dbReference>
<protein>
    <recommendedName>
        <fullName evidence="3">DUF982 domain-containing protein</fullName>
    </recommendedName>
</protein>
<sequence length="61" mass="6872">MSDGAARAPEPVLLRDGGIQFVPAHNREPLEAWSELMDVVEALCPQWPVRAPARYANRFRL</sequence>
<evidence type="ECO:0000313" key="1">
    <source>
        <dbReference type="EMBL" id="MFC0679326.1"/>
    </source>
</evidence>
<comment type="caution">
    <text evidence="1">The sequence shown here is derived from an EMBL/GenBank/DDBJ whole genome shotgun (WGS) entry which is preliminary data.</text>
</comment>
<evidence type="ECO:0000313" key="2">
    <source>
        <dbReference type="Proteomes" id="UP001589896"/>
    </source>
</evidence>
<proteinExistence type="predicted"/>
<keyword evidence="2" id="KW-1185">Reference proteome</keyword>
<reference evidence="1 2" key="1">
    <citation type="submission" date="2024-09" db="EMBL/GenBank/DDBJ databases">
        <authorList>
            <person name="Sun Q."/>
            <person name="Mori K."/>
        </authorList>
    </citation>
    <scope>NUCLEOTIDE SEQUENCE [LARGE SCALE GENOMIC DNA]</scope>
    <source>
        <strain evidence="1 2">KCTC 23076</strain>
    </source>
</reference>
<name>A0ABV6RQS7_9GAMM</name>